<protein>
    <submittedName>
        <fullName evidence="1">Uncharacterized protein</fullName>
    </submittedName>
</protein>
<accession>A0A0A8ZYV1</accession>
<evidence type="ECO:0000313" key="1">
    <source>
        <dbReference type="EMBL" id="JAD42908.1"/>
    </source>
</evidence>
<reference evidence="1" key="1">
    <citation type="submission" date="2014-09" db="EMBL/GenBank/DDBJ databases">
        <authorList>
            <person name="Magalhaes I.L.F."/>
            <person name="Oliveira U."/>
            <person name="Santos F.R."/>
            <person name="Vidigal T.H.D.A."/>
            <person name="Brescovit A.D."/>
            <person name="Santos A.J."/>
        </authorList>
    </citation>
    <scope>NUCLEOTIDE SEQUENCE</scope>
    <source>
        <tissue evidence="1">Shoot tissue taken approximately 20 cm above the soil surface</tissue>
    </source>
</reference>
<proteinExistence type="predicted"/>
<organism evidence="1">
    <name type="scientific">Arundo donax</name>
    <name type="common">Giant reed</name>
    <name type="synonym">Donax arundinaceus</name>
    <dbReference type="NCBI Taxonomy" id="35708"/>
    <lineage>
        <taxon>Eukaryota</taxon>
        <taxon>Viridiplantae</taxon>
        <taxon>Streptophyta</taxon>
        <taxon>Embryophyta</taxon>
        <taxon>Tracheophyta</taxon>
        <taxon>Spermatophyta</taxon>
        <taxon>Magnoliopsida</taxon>
        <taxon>Liliopsida</taxon>
        <taxon>Poales</taxon>
        <taxon>Poaceae</taxon>
        <taxon>PACMAD clade</taxon>
        <taxon>Arundinoideae</taxon>
        <taxon>Arundineae</taxon>
        <taxon>Arundo</taxon>
    </lineage>
</organism>
<reference evidence="1" key="2">
    <citation type="journal article" date="2015" name="Data Brief">
        <title>Shoot transcriptome of the giant reed, Arundo donax.</title>
        <authorList>
            <person name="Barrero R.A."/>
            <person name="Guerrero F.D."/>
            <person name="Moolhuijzen P."/>
            <person name="Goolsby J.A."/>
            <person name="Tidwell J."/>
            <person name="Bellgard S.E."/>
            <person name="Bellgard M.I."/>
        </authorList>
    </citation>
    <scope>NUCLEOTIDE SEQUENCE</scope>
    <source>
        <tissue evidence="1">Shoot tissue taken approximately 20 cm above the soil surface</tissue>
    </source>
</reference>
<dbReference type="EMBL" id="GBRH01254987">
    <property type="protein sequence ID" value="JAD42908.1"/>
    <property type="molecule type" value="Transcribed_RNA"/>
</dbReference>
<name>A0A0A8ZYV1_ARUDO</name>
<dbReference type="AlphaFoldDB" id="A0A0A8ZYV1"/>
<sequence>MIHTSECDLCVFFFSFDTLCTGIAKISKYKNSRG</sequence>